<dbReference type="GO" id="GO:0005829">
    <property type="term" value="C:cytosol"/>
    <property type="evidence" value="ECO:0007669"/>
    <property type="project" value="TreeGrafter"/>
</dbReference>
<accession>C0GJE9</accession>
<keyword evidence="3" id="KW-1185">Reference proteome</keyword>
<organism evidence="2 3">
    <name type="scientific">Dethiobacter alkaliphilus AHT 1</name>
    <dbReference type="NCBI Taxonomy" id="555088"/>
    <lineage>
        <taxon>Bacteria</taxon>
        <taxon>Bacillati</taxon>
        <taxon>Bacillota</taxon>
        <taxon>Dethiobacteria</taxon>
        <taxon>Dethiobacterales</taxon>
        <taxon>Dethiobacteraceae</taxon>
        <taxon>Dethiobacter</taxon>
    </lineage>
</organism>
<evidence type="ECO:0000313" key="2">
    <source>
        <dbReference type="EMBL" id="EEG76496.1"/>
    </source>
</evidence>
<dbReference type="SUPFAM" id="SSF50341">
    <property type="entry name" value="CheW-like"/>
    <property type="match status" value="1"/>
</dbReference>
<feature type="domain" description="CheW-like" evidence="1">
    <location>
        <begin position="15"/>
        <end position="155"/>
    </location>
</feature>
<dbReference type="AlphaFoldDB" id="C0GJE9"/>
<evidence type="ECO:0000313" key="3">
    <source>
        <dbReference type="Proteomes" id="UP000006443"/>
    </source>
</evidence>
<dbReference type="CDD" id="cd00732">
    <property type="entry name" value="CheW"/>
    <property type="match status" value="1"/>
</dbReference>
<reference evidence="2 3" key="1">
    <citation type="submission" date="2009-02" db="EMBL/GenBank/DDBJ databases">
        <title>Sequencing of the draft genome and assembly of Dethiobacter alkaliphilus AHT 1.</title>
        <authorList>
            <consortium name="US DOE Joint Genome Institute (JGI-PGF)"/>
            <person name="Lucas S."/>
            <person name="Copeland A."/>
            <person name="Lapidus A."/>
            <person name="Glavina del Rio T."/>
            <person name="Dalin E."/>
            <person name="Tice H."/>
            <person name="Bruce D."/>
            <person name="Goodwin L."/>
            <person name="Pitluck S."/>
            <person name="Larimer F."/>
            <person name="Land M.L."/>
            <person name="Hauser L."/>
            <person name="Muyzer G."/>
        </authorList>
    </citation>
    <scope>NUCLEOTIDE SEQUENCE [LARGE SCALE GENOMIC DNA]</scope>
    <source>
        <strain evidence="2 3">AHT 1</strain>
    </source>
</reference>
<dbReference type="Gene3D" id="2.30.30.40">
    <property type="entry name" value="SH3 Domains"/>
    <property type="match status" value="1"/>
</dbReference>
<gene>
    <name evidence="2" type="ORF">DealDRAFT_2608</name>
</gene>
<dbReference type="InterPro" id="IPR036061">
    <property type="entry name" value="CheW-like_dom_sf"/>
</dbReference>
<dbReference type="PANTHER" id="PTHR22617:SF23">
    <property type="entry name" value="CHEMOTAXIS PROTEIN CHEW"/>
    <property type="match status" value="1"/>
</dbReference>
<dbReference type="STRING" id="555088.DealDRAFT_2608"/>
<dbReference type="Gene3D" id="2.40.50.180">
    <property type="entry name" value="CheA-289, Domain 4"/>
    <property type="match status" value="1"/>
</dbReference>
<dbReference type="eggNOG" id="COG0835">
    <property type="taxonomic scope" value="Bacteria"/>
</dbReference>
<dbReference type="InterPro" id="IPR002545">
    <property type="entry name" value="CheW-lke_dom"/>
</dbReference>
<dbReference type="PANTHER" id="PTHR22617">
    <property type="entry name" value="CHEMOTAXIS SENSOR HISTIDINE KINASE-RELATED"/>
    <property type="match status" value="1"/>
</dbReference>
<dbReference type="GO" id="GO:0007165">
    <property type="term" value="P:signal transduction"/>
    <property type="evidence" value="ECO:0007669"/>
    <property type="project" value="InterPro"/>
</dbReference>
<proteinExistence type="predicted"/>
<dbReference type="RefSeq" id="WP_008518184.1">
    <property type="nucleotide sequence ID" value="NZ_ACJM01000016.1"/>
</dbReference>
<name>C0GJE9_DETAL</name>
<protein>
    <submittedName>
        <fullName evidence="2">CheW protein</fullName>
    </submittedName>
</protein>
<comment type="caution">
    <text evidence="2">The sequence shown here is derived from an EMBL/GenBank/DDBJ whole genome shotgun (WGS) entry which is preliminary data.</text>
</comment>
<dbReference type="GO" id="GO:0006935">
    <property type="term" value="P:chemotaxis"/>
    <property type="evidence" value="ECO:0007669"/>
    <property type="project" value="InterPro"/>
</dbReference>
<dbReference type="SMART" id="SM00260">
    <property type="entry name" value="CheW"/>
    <property type="match status" value="1"/>
</dbReference>
<dbReference type="Proteomes" id="UP000006443">
    <property type="component" value="Unassembled WGS sequence"/>
</dbReference>
<dbReference type="PROSITE" id="PS50851">
    <property type="entry name" value="CHEW"/>
    <property type="match status" value="1"/>
</dbReference>
<dbReference type="Pfam" id="PF01584">
    <property type="entry name" value="CheW"/>
    <property type="match status" value="1"/>
</dbReference>
<dbReference type="InterPro" id="IPR039315">
    <property type="entry name" value="CheW"/>
</dbReference>
<evidence type="ECO:0000259" key="1">
    <source>
        <dbReference type="PROSITE" id="PS50851"/>
    </source>
</evidence>
<sequence>MNSLVKKNEEQSQEELQLVAFFLQGEEFAVDIQKVREVLKLTQITPLPQSLDFIEGVINLRGEVIPVIDLRKRFRIAGEAQEEQTRIIIVEIDESLVGLIVDSVTEVLHLAVSAVDAPPRRLAGTRTEFISGVGKLDDRLIIILDLEKILSTDEQVELEQLQPGPVSEALLGQ</sequence>
<dbReference type="EMBL" id="ACJM01000016">
    <property type="protein sequence ID" value="EEG76496.1"/>
    <property type="molecule type" value="Genomic_DNA"/>
</dbReference>